<organism evidence="2 3">
    <name type="scientific">Aphis glycines</name>
    <name type="common">Soybean aphid</name>
    <dbReference type="NCBI Taxonomy" id="307491"/>
    <lineage>
        <taxon>Eukaryota</taxon>
        <taxon>Metazoa</taxon>
        <taxon>Ecdysozoa</taxon>
        <taxon>Arthropoda</taxon>
        <taxon>Hexapoda</taxon>
        <taxon>Insecta</taxon>
        <taxon>Pterygota</taxon>
        <taxon>Neoptera</taxon>
        <taxon>Paraneoptera</taxon>
        <taxon>Hemiptera</taxon>
        <taxon>Sternorrhyncha</taxon>
        <taxon>Aphidomorpha</taxon>
        <taxon>Aphidoidea</taxon>
        <taxon>Aphididae</taxon>
        <taxon>Aphidini</taxon>
        <taxon>Aphis</taxon>
        <taxon>Aphis</taxon>
    </lineage>
</organism>
<feature type="transmembrane region" description="Helical" evidence="1">
    <location>
        <begin position="126"/>
        <end position="146"/>
    </location>
</feature>
<keyword evidence="3" id="KW-1185">Reference proteome</keyword>
<reference evidence="2 3" key="1">
    <citation type="submission" date="2019-08" db="EMBL/GenBank/DDBJ databases">
        <title>The genome of the soybean aphid Biotype 1, its phylome, world population structure and adaptation to the North American continent.</title>
        <authorList>
            <person name="Giordano R."/>
            <person name="Donthu R.K."/>
            <person name="Hernandez A.G."/>
            <person name="Wright C.L."/>
            <person name="Zimin A.V."/>
        </authorList>
    </citation>
    <scope>NUCLEOTIDE SEQUENCE [LARGE SCALE GENOMIC DNA]</scope>
    <source>
        <tissue evidence="2">Whole aphids</tissue>
    </source>
</reference>
<feature type="transmembrane region" description="Helical" evidence="1">
    <location>
        <begin position="30"/>
        <end position="49"/>
    </location>
</feature>
<dbReference type="EMBL" id="VYZN01000013">
    <property type="protein sequence ID" value="KAE9540769.1"/>
    <property type="molecule type" value="Genomic_DNA"/>
</dbReference>
<sequence>MVEYTFLTTYKILCNQHNYRILTPNVVKNLALRFVSLIFSSNLILIVNVKNGIPNNIVNIFRLNYKNYTYLLIQDFEYFEPKLIQNIFQQMKNSKGGFQLQTEYPWCIIDVKIVTQKRIIVNTLNLYFIPNLYISIIYIRLIFFFINVDDIILAESKYLKIEYKVPHESLKIKLLFSPSKEKFIL</sequence>
<keyword evidence="1" id="KW-0472">Membrane</keyword>
<keyword evidence="1" id="KW-0812">Transmembrane</keyword>
<evidence type="ECO:0000256" key="1">
    <source>
        <dbReference type="SAM" id="Phobius"/>
    </source>
</evidence>
<evidence type="ECO:0000313" key="2">
    <source>
        <dbReference type="EMBL" id="KAE9540769.1"/>
    </source>
</evidence>
<gene>
    <name evidence="2" type="ORF">AGLY_004014</name>
</gene>
<dbReference type="Proteomes" id="UP000475862">
    <property type="component" value="Unassembled WGS sequence"/>
</dbReference>
<dbReference type="AlphaFoldDB" id="A0A6G0TWV0"/>
<name>A0A6G0TWV0_APHGL</name>
<comment type="caution">
    <text evidence="2">The sequence shown here is derived from an EMBL/GenBank/DDBJ whole genome shotgun (WGS) entry which is preliminary data.</text>
</comment>
<proteinExistence type="predicted"/>
<keyword evidence="1" id="KW-1133">Transmembrane helix</keyword>
<protein>
    <submittedName>
        <fullName evidence="2">Uncharacterized protein</fullName>
    </submittedName>
</protein>
<accession>A0A6G0TWV0</accession>
<evidence type="ECO:0000313" key="3">
    <source>
        <dbReference type="Proteomes" id="UP000475862"/>
    </source>
</evidence>